<evidence type="ECO:0000313" key="1">
    <source>
        <dbReference type="EMBL" id="GAG19143.1"/>
    </source>
</evidence>
<name>X0W3E9_9ZZZZ</name>
<accession>X0W3E9</accession>
<dbReference type="EMBL" id="BARS01039461">
    <property type="protein sequence ID" value="GAG19143.1"/>
    <property type="molecule type" value="Genomic_DNA"/>
</dbReference>
<gene>
    <name evidence="1" type="ORF">S01H1_60245</name>
</gene>
<dbReference type="AlphaFoldDB" id="X0W3E9"/>
<reference evidence="1" key="1">
    <citation type="journal article" date="2014" name="Front. Microbiol.">
        <title>High frequency of phylogenetically diverse reductive dehalogenase-homologous genes in deep subseafloor sedimentary metagenomes.</title>
        <authorList>
            <person name="Kawai M."/>
            <person name="Futagami T."/>
            <person name="Toyoda A."/>
            <person name="Takaki Y."/>
            <person name="Nishi S."/>
            <person name="Hori S."/>
            <person name="Arai W."/>
            <person name="Tsubouchi T."/>
            <person name="Morono Y."/>
            <person name="Uchiyama I."/>
            <person name="Ito T."/>
            <person name="Fujiyama A."/>
            <person name="Inagaki F."/>
            <person name="Takami H."/>
        </authorList>
    </citation>
    <scope>NUCLEOTIDE SEQUENCE</scope>
    <source>
        <strain evidence="1">Expedition CK06-06</strain>
    </source>
</reference>
<feature type="non-terminal residue" evidence="1">
    <location>
        <position position="252"/>
    </location>
</feature>
<protein>
    <submittedName>
        <fullName evidence="1">Uncharacterized protein</fullName>
    </submittedName>
</protein>
<comment type="caution">
    <text evidence="1">The sequence shown here is derived from an EMBL/GenBank/DDBJ whole genome shotgun (WGS) entry which is preliminary data.</text>
</comment>
<sequence>MPILTGKDELLLYEPIKATDSEWIRIQKEAMGNLVGRGEVEVGQLDISAATNIGSEVSRVSRGKGYDAIRVAYKGGSWDVLIDESLWKAPIKPAVSGTPDWWAKKESAMTKAREMHSLSYPTYDDANIIDETMRAIFPFWNYELFRWKWIPRTFMRTPGTMSALARYMDYTDQGYMPVPGTDLQINILRGTVWMGGLRSFYLRDFPEYHDATPGIEFLDYIGRAGFFPGVHVMLPIVMFGAAGTAPEFGQLA</sequence>
<organism evidence="1">
    <name type="scientific">marine sediment metagenome</name>
    <dbReference type="NCBI Taxonomy" id="412755"/>
    <lineage>
        <taxon>unclassified sequences</taxon>
        <taxon>metagenomes</taxon>
        <taxon>ecological metagenomes</taxon>
    </lineage>
</organism>
<proteinExistence type="predicted"/>